<gene>
    <name evidence="10" type="ORF">IMZ08_06445</name>
</gene>
<evidence type="ECO:0000256" key="7">
    <source>
        <dbReference type="SAM" id="Phobius"/>
    </source>
</evidence>
<dbReference type="PANTHER" id="PTHR34582">
    <property type="entry name" value="UPF0702 TRANSMEMBRANE PROTEIN YCAP"/>
    <property type="match status" value="1"/>
</dbReference>
<keyword evidence="4 7" id="KW-0812">Transmembrane</keyword>
<evidence type="ECO:0000256" key="6">
    <source>
        <dbReference type="ARBA" id="ARBA00023136"/>
    </source>
</evidence>
<dbReference type="InterPro" id="IPR023090">
    <property type="entry name" value="UPF0702_alpha/beta_dom_sf"/>
</dbReference>
<feature type="domain" description="YetF-like N-terminal transmembrane" evidence="9">
    <location>
        <begin position="4"/>
        <end position="68"/>
    </location>
</feature>
<dbReference type="PANTHER" id="PTHR34582:SF7">
    <property type="entry name" value="UPF0702 TRANSMEMBRANE PROTEIN YDFS"/>
    <property type="match status" value="1"/>
</dbReference>
<dbReference type="Pfam" id="PF20730">
    <property type="entry name" value="YetF_N"/>
    <property type="match status" value="1"/>
</dbReference>
<evidence type="ECO:0000256" key="1">
    <source>
        <dbReference type="ARBA" id="ARBA00004651"/>
    </source>
</evidence>
<comment type="caution">
    <text evidence="10">The sequence shown here is derived from an EMBL/GenBank/DDBJ whole genome shotgun (WGS) entry which is preliminary data.</text>
</comment>
<evidence type="ECO:0000313" key="10">
    <source>
        <dbReference type="EMBL" id="MBE4907691.1"/>
    </source>
</evidence>
<keyword evidence="5 7" id="KW-1133">Transmembrane helix</keyword>
<dbReference type="EMBL" id="JADCLJ010000015">
    <property type="protein sequence ID" value="MBE4907691.1"/>
    <property type="molecule type" value="Genomic_DNA"/>
</dbReference>
<dbReference type="Gene3D" id="3.30.240.20">
    <property type="entry name" value="bsu07140 like domains"/>
    <property type="match status" value="2"/>
</dbReference>
<evidence type="ECO:0000256" key="5">
    <source>
        <dbReference type="ARBA" id="ARBA00022989"/>
    </source>
</evidence>
<dbReference type="InterPro" id="IPR007353">
    <property type="entry name" value="DUF421"/>
</dbReference>
<evidence type="ECO:0000256" key="4">
    <source>
        <dbReference type="ARBA" id="ARBA00022692"/>
    </source>
</evidence>
<feature type="transmembrane region" description="Helical" evidence="7">
    <location>
        <begin position="32"/>
        <end position="52"/>
    </location>
</feature>
<evidence type="ECO:0000259" key="9">
    <source>
        <dbReference type="Pfam" id="PF20730"/>
    </source>
</evidence>
<dbReference type="RefSeq" id="WP_193535171.1">
    <property type="nucleotide sequence ID" value="NZ_JADCLJ010000015.1"/>
</dbReference>
<accession>A0ABR9QGS0</accession>
<evidence type="ECO:0000256" key="2">
    <source>
        <dbReference type="ARBA" id="ARBA00006448"/>
    </source>
</evidence>
<feature type="domain" description="YetF C-terminal" evidence="8">
    <location>
        <begin position="85"/>
        <end position="214"/>
    </location>
</feature>
<protein>
    <submittedName>
        <fullName evidence="10">DUF421 domain-containing protein</fullName>
    </submittedName>
</protein>
<evidence type="ECO:0000313" key="11">
    <source>
        <dbReference type="Proteomes" id="UP001516662"/>
    </source>
</evidence>
<name>A0ABR9QGS0_9BACI</name>
<proteinExistence type="inferred from homology"/>
<dbReference type="Proteomes" id="UP001516662">
    <property type="component" value="Unassembled WGS sequence"/>
</dbReference>
<reference evidence="10 11" key="1">
    <citation type="submission" date="2020-10" db="EMBL/GenBank/DDBJ databases">
        <title>Bacillus sp. HD4P25, an endophyte from a halophyte.</title>
        <authorList>
            <person name="Sun J.-Q."/>
        </authorList>
    </citation>
    <scope>NUCLEOTIDE SEQUENCE [LARGE SCALE GENOMIC DNA]</scope>
    <source>
        <strain evidence="10 11">YIM 93174</strain>
    </source>
</reference>
<keyword evidence="11" id="KW-1185">Reference proteome</keyword>
<evidence type="ECO:0000256" key="3">
    <source>
        <dbReference type="ARBA" id="ARBA00022475"/>
    </source>
</evidence>
<organism evidence="10 11">
    <name type="scientific">Litchfieldia luteola</name>
    <dbReference type="NCBI Taxonomy" id="682179"/>
    <lineage>
        <taxon>Bacteria</taxon>
        <taxon>Bacillati</taxon>
        <taxon>Bacillota</taxon>
        <taxon>Bacilli</taxon>
        <taxon>Bacillales</taxon>
        <taxon>Bacillaceae</taxon>
        <taxon>Litchfieldia</taxon>
    </lineage>
</organism>
<sequence length="234" mass="26266">MTILEMVIRTTIGFITLYILCRVLNKKLIAQMTFFDFVAGITIGSVVASSMLMKDIPIYIGMTGLILFCLYTFLSSIVAIKSLVGRKILEDEPTFLIKNGQVYEEGLKKARLTMDSLLTGLRKKGFFYIDQVETAYLETDGTISAMAKPPYMNVTQKDIHNIQMSRGISQAFIIDGQVLTHSLNMLGKDMNWVDQILTKNNIATIKDVFYAQMDGVGNVYIDKRNDNIGMPTKS</sequence>
<feature type="transmembrane region" description="Helical" evidence="7">
    <location>
        <begin position="6"/>
        <end position="25"/>
    </location>
</feature>
<keyword evidence="6 7" id="KW-0472">Membrane</keyword>
<evidence type="ECO:0000259" key="8">
    <source>
        <dbReference type="Pfam" id="PF04239"/>
    </source>
</evidence>
<dbReference type="Pfam" id="PF04239">
    <property type="entry name" value="DUF421"/>
    <property type="match status" value="1"/>
</dbReference>
<feature type="transmembrane region" description="Helical" evidence="7">
    <location>
        <begin position="58"/>
        <end position="80"/>
    </location>
</feature>
<comment type="subcellular location">
    <subcellularLocation>
        <location evidence="1">Cell membrane</location>
        <topology evidence="1">Multi-pass membrane protein</topology>
    </subcellularLocation>
</comment>
<dbReference type="InterPro" id="IPR048454">
    <property type="entry name" value="YetF_N"/>
</dbReference>
<comment type="similarity">
    <text evidence="2">Belongs to the UPF0702 family.</text>
</comment>
<keyword evidence="3" id="KW-1003">Cell membrane</keyword>